<protein>
    <submittedName>
        <fullName evidence="1">DIP1984 family protein</fullName>
    </submittedName>
</protein>
<gene>
    <name evidence="1" type="ORF">ACFP81_03930</name>
</gene>
<reference evidence="2" key="1">
    <citation type="journal article" date="2019" name="Int. J. Syst. Evol. Microbiol.">
        <title>The Global Catalogue of Microorganisms (GCM) 10K type strain sequencing project: providing services to taxonomists for standard genome sequencing and annotation.</title>
        <authorList>
            <consortium name="The Broad Institute Genomics Platform"/>
            <consortium name="The Broad Institute Genome Sequencing Center for Infectious Disease"/>
            <person name="Wu L."/>
            <person name="Ma J."/>
        </authorList>
    </citation>
    <scope>NUCLEOTIDE SEQUENCE [LARGE SCALE GENOMIC DNA]</scope>
    <source>
        <strain evidence="2">CGMCC 1.15772</strain>
    </source>
</reference>
<proteinExistence type="predicted"/>
<comment type="caution">
    <text evidence="1">The sequence shown here is derived from an EMBL/GenBank/DDBJ whole genome shotgun (WGS) entry which is preliminary data.</text>
</comment>
<sequence>MKLAEALILRADVQRRLAQVAARLSQNVLVQEGDAPAEDPAALLAEHAELSGQLAALIPAIHRTNLETRLADGRTLTQALTERDLLDGQLRLLRQVLEEASVQRQRHSMSEVRWVPAISAREWQAQADALARQRRELDTALQQANWLTELL</sequence>
<dbReference type="CDD" id="cd12208">
    <property type="entry name" value="DIP1984-like"/>
    <property type="match status" value="1"/>
</dbReference>
<organism evidence="1 2">
    <name type="scientific">Deinococcus lacus</name>
    <dbReference type="NCBI Taxonomy" id="392561"/>
    <lineage>
        <taxon>Bacteria</taxon>
        <taxon>Thermotogati</taxon>
        <taxon>Deinococcota</taxon>
        <taxon>Deinococci</taxon>
        <taxon>Deinococcales</taxon>
        <taxon>Deinococcaceae</taxon>
        <taxon>Deinococcus</taxon>
    </lineage>
</organism>
<name>A0ABW1YBA6_9DEIO</name>
<accession>A0ABW1YBA6</accession>
<keyword evidence="2" id="KW-1185">Reference proteome</keyword>
<dbReference type="Pfam" id="PF20935">
    <property type="entry name" value="DUF6847"/>
    <property type="match status" value="1"/>
</dbReference>
<dbReference type="InterPro" id="IPR047741">
    <property type="entry name" value="DIP1984-like"/>
</dbReference>
<evidence type="ECO:0000313" key="1">
    <source>
        <dbReference type="EMBL" id="MFC6591258.1"/>
    </source>
</evidence>
<evidence type="ECO:0000313" key="2">
    <source>
        <dbReference type="Proteomes" id="UP001596297"/>
    </source>
</evidence>
<dbReference type="NCBIfam" id="NF038048">
    <property type="entry name" value="DIP1984_fam"/>
    <property type="match status" value="1"/>
</dbReference>
<dbReference type="Gene3D" id="6.10.320.10">
    <property type="match status" value="1"/>
</dbReference>
<dbReference type="EMBL" id="JBHSWD010000001">
    <property type="protein sequence ID" value="MFC6591258.1"/>
    <property type="molecule type" value="Genomic_DNA"/>
</dbReference>
<dbReference type="RefSeq" id="WP_380082263.1">
    <property type="nucleotide sequence ID" value="NZ_JBHSWD010000001.1"/>
</dbReference>
<dbReference type="Proteomes" id="UP001596297">
    <property type="component" value="Unassembled WGS sequence"/>
</dbReference>